<dbReference type="Proteomes" id="UP000318815">
    <property type="component" value="Unassembled WGS sequence"/>
</dbReference>
<protein>
    <submittedName>
        <fullName evidence="1">Uncharacterized protein</fullName>
    </submittedName>
</protein>
<dbReference type="OrthoDB" id="658352at2"/>
<proteinExistence type="predicted"/>
<sequence>MMNYYTNFIKNFDMLPVEDVAGFFHDNAGQIDTLIQLYQAYNKHILQTQCKRIQALKQAITIITTDDEWSDMEGLELTYDQFIPDIAITAGFASGATDPLHTCNIQLIVPDGSSWSYYEKHLRERYPAQEPVTQGNSICLHIASIPGNETALILSNLEEVYSFLSGLTVNTFLHSLTSH</sequence>
<evidence type="ECO:0000313" key="1">
    <source>
        <dbReference type="EMBL" id="TWV94306.1"/>
    </source>
</evidence>
<name>A0A5C6LMZ1_9BACT</name>
<comment type="caution">
    <text evidence="1">The sequence shown here is derived from an EMBL/GenBank/DDBJ whole genome shotgun (WGS) entry which is preliminary data.</text>
</comment>
<reference evidence="1 2" key="1">
    <citation type="submission" date="2019-08" db="EMBL/GenBank/DDBJ databases">
        <title>Whole genome sequencing of chitin degrading bacteria Chitinophaga pinensis YS16.</title>
        <authorList>
            <person name="Singh R.P."/>
            <person name="Manchanda G."/>
            <person name="Maurya I.K."/>
            <person name="Joshi N.K."/>
            <person name="Srivastava A.K."/>
        </authorList>
    </citation>
    <scope>NUCLEOTIDE SEQUENCE [LARGE SCALE GENOMIC DNA]</scope>
    <source>
        <strain evidence="1 2">YS-16</strain>
    </source>
</reference>
<gene>
    <name evidence="1" type="ORF">FEF09_25875</name>
</gene>
<dbReference type="AlphaFoldDB" id="A0A5C6LMZ1"/>
<accession>A0A5C6LMZ1</accession>
<keyword evidence="2" id="KW-1185">Reference proteome</keyword>
<organism evidence="1 2">
    <name type="scientific">Chitinophaga pinensis</name>
    <dbReference type="NCBI Taxonomy" id="79329"/>
    <lineage>
        <taxon>Bacteria</taxon>
        <taxon>Pseudomonadati</taxon>
        <taxon>Bacteroidota</taxon>
        <taxon>Chitinophagia</taxon>
        <taxon>Chitinophagales</taxon>
        <taxon>Chitinophagaceae</taxon>
        <taxon>Chitinophaga</taxon>
    </lineage>
</organism>
<evidence type="ECO:0000313" key="2">
    <source>
        <dbReference type="Proteomes" id="UP000318815"/>
    </source>
</evidence>
<dbReference type="RefSeq" id="WP_146307791.1">
    <property type="nucleotide sequence ID" value="NZ_VOHS01000048.1"/>
</dbReference>
<dbReference type="EMBL" id="VOHS01000048">
    <property type="protein sequence ID" value="TWV94306.1"/>
    <property type="molecule type" value="Genomic_DNA"/>
</dbReference>